<accession>A0A842YL25</accession>
<comment type="caution">
    <text evidence="1">The sequence shown here is derived from an EMBL/GenBank/DDBJ whole genome shotgun (WGS) entry which is preliminary data.</text>
</comment>
<dbReference type="AlphaFoldDB" id="A0A842YL25"/>
<reference evidence="1" key="1">
    <citation type="submission" date="2018-06" db="EMBL/GenBank/DDBJ databases">
        <title>Draft genome sequence of Methanothermobacter thermautotrophicus Strain WHS, a thermophilic, hydrogenotrophic methanogen isolated from Washburn Hot Springs in Yellowstone National Park, USA.</title>
        <authorList>
            <person name="Mckay L.J."/>
            <person name="Klingelsmith K."/>
            <person name="Inskeep W.P."/>
            <person name="Fields M.W."/>
        </authorList>
    </citation>
    <scope>NUCLEOTIDE SEQUENCE</scope>
    <source>
        <strain evidence="1">WHS</strain>
    </source>
</reference>
<sequence>MISEATGKMMSILDLSYSPVGVKFTDEIPENAVILRKHRYCQALMKARKGEVVVLPGHEITCPAAARALGFSELPEKLKSGRGLVGFGIVDKPDTGARMFQDMPKLEWDGQSILLYPLDRQDEEPDVVVVEDRPEKLMWIALAYLNLRGGERIQSSTAVLQAVCVDATLIPYLTSELNISLGCYGCRDATDIEAEDAVIGFPGDILLEIVEKLEYLNERAIPRSRAKNALKNLRGD</sequence>
<evidence type="ECO:0000313" key="1">
    <source>
        <dbReference type="EMBL" id="MBE2900056.1"/>
    </source>
</evidence>
<dbReference type="Proteomes" id="UP000646659">
    <property type="component" value="Unassembled WGS sequence"/>
</dbReference>
<gene>
    <name evidence="1" type="ORF">DNK57_04390</name>
</gene>
<dbReference type="PANTHER" id="PTHR37954">
    <property type="entry name" value="BLL4979 PROTEIN"/>
    <property type="match status" value="1"/>
</dbReference>
<protein>
    <recommendedName>
        <fullName evidence="3">DUF169 domain-containing protein</fullName>
    </recommendedName>
</protein>
<dbReference type="PANTHER" id="PTHR37954:SF3">
    <property type="entry name" value="DUF169 DOMAIN-CONTAINING PROTEIN"/>
    <property type="match status" value="1"/>
</dbReference>
<dbReference type="Pfam" id="PF02596">
    <property type="entry name" value="DUF169"/>
    <property type="match status" value="1"/>
</dbReference>
<evidence type="ECO:0008006" key="3">
    <source>
        <dbReference type="Google" id="ProtNLM"/>
    </source>
</evidence>
<evidence type="ECO:0000313" key="2">
    <source>
        <dbReference type="Proteomes" id="UP000646659"/>
    </source>
</evidence>
<dbReference type="EMBL" id="QKOF01000006">
    <property type="protein sequence ID" value="MBE2900056.1"/>
    <property type="molecule type" value="Genomic_DNA"/>
</dbReference>
<dbReference type="OrthoDB" id="81191at2157"/>
<organism evidence="1 2">
    <name type="scientific">Methanothermobacter thermautotrophicus</name>
    <name type="common">Methanobacterium thermoformicicum</name>
    <dbReference type="NCBI Taxonomy" id="145262"/>
    <lineage>
        <taxon>Archaea</taxon>
        <taxon>Methanobacteriati</taxon>
        <taxon>Methanobacteriota</taxon>
        <taxon>Methanomada group</taxon>
        <taxon>Methanobacteria</taxon>
        <taxon>Methanobacteriales</taxon>
        <taxon>Methanobacteriaceae</taxon>
        <taxon>Methanothermobacter</taxon>
    </lineage>
</organism>
<dbReference type="RefSeq" id="WP_192961845.1">
    <property type="nucleotide sequence ID" value="NZ_QKOF01000006.1"/>
</dbReference>
<dbReference type="InterPro" id="IPR003748">
    <property type="entry name" value="DUF169"/>
</dbReference>
<name>A0A842YL25_METTF</name>
<proteinExistence type="predicted"/>